<dbReference type="Proteomes" id="UP000887159">
    <property type="component" value="Unassembled WGS sequence"/>
</dbReference>
<protein>
    <submittedName>
        <fullName evidence="2">Uncharacterized protein</fullName>
    </submittedName>
</protein>
<feature type="region of interest" description="Disordered" evidence="1">
    <location>
        <begin position="1"/>
        <end position="92"/>
    </location>
</feature>
<name>A0A8X6VMJ1_TRICX</name>
<evidence type="ECO:0000313" key="2">
    <source>
        <dbReference type="EMBL" id="GFY12035.1"/>
    </source>
</evidence>
<accession>A0A8X6VMJ1</accession>
<gene>
    <name evidence="2" type="ORF">TNCV_4975351</name>
</gene>
<evidence type="ECO:0000313" key="3">
    <source>
        <dbReference type="Proteomes" id="UP000887159"/>
    </source>
</evidence>
<comment type="caution">
    <text evidence="2">The sequence shown here is derived from an EMBL/GenBank/DDBJ whole genome shotgun (WGS) entry which is preliminary data.</text>
</comment>
<evidence type="ECO:0000256" key="1">
    <source>
        <dbReference type="SAM" id="MobiDB-lite"/>
    </source>
</evidence>
<feature type="compositionally biased region" description="Polar residues" evidence="1">
    <location>
        <begin position="59"/>
        <end position="80"/>
    </location>
</feature>
<organism evidence="2 3">
    <name type="scientific">Trichonephila clavipes</name>
    <name type="common">Golden silk orbweaver</name>
    <name type="synonym">Nephila clavipes</name>
    <dbReference type="NCBI Taxonomy" id="2585209"/>
    <lineage>
        <taxon>Eukaryota</taxon>
        <taxon>Metazoa</taxon>
        <taxon>Ecdysozoa</taxon>
        <taxon>Arthropoda</taxon>
        <taxon>Chelicerata</taxon>
        <taxon>Arachnida</taxon>
        <taxon>Araneae</taxon>
        <taxon>Araneomorphae</taxon>
        <taxon>Entelegynae</taxon>
        <taxon>Araneoidea</taxon>
        <taxon>Nephilidae</taxon>
        <taxon>Trichonephila</taxon>
    </lineage>
</organism>
<reference evidence="2" key="1">
    <citation type="submission" date="2020-08" db="EMBL/GenBank/DDBJ databases">
        <title>Multicomponent nature underlies the extraordinary mechanical properties of spider dragline silk.</title>
        <authorList>
            <person name="Kono N."/>
            <person name="Nakamura H."/>
            <person name="Mori M."/>
            <person name="Yoshida Y."/>
            <person name="Ohtoshi R."/>
            <person name="Malay A.D."/>
            <person name="Moran D.A.P."/>
            <person name="Tomita M."/>
            <person name="Numata K."/>
            <person name="Arakawa K."/>
        </authorList>
    </citation>
    <scope>NUCLEOTIDE SEQUENCE</scope>
</reference>
<dbReference type="EMBL" id="BMAU01021309">
    <property type="protein sequence ID" value="GFY12035.1"/>
    <property type="molecule type" value="Genomic_DNA"/>
</dbReference>
<keyword evidence="3" id="KW-1185">Reference proteome</keyword>
<feature type="compositionally biased region" description="Basic and acidic residues" evidence="1">
    <location>
        <begin position="14"/>
        <end position="47"/>
    </location>
</feature>
<dbReference type="AlphaFoldDB" id="A0A8X6VMJ1"/>
<proteinExistence type="predicted"/>
<sequence length="140" mass="16018">MKDMSYPENPVSVRQEEQQMSTKDRHNQERAVQVHHEELWQPRKDQSGPDEYIQGGQVLMTSSPVEGRSNTGCLESSPTSDAAGEQPTKKPILSREIKVSRIYGKTTPAVDLNPWRFSVGIHQKKYKDPYHGCIFPNIFY</sequence>